<dbReference type="EMBL" id="JAALHA020000021">
    <property type="protein sequence ID" value="MDR9898933.1"/>
    <property type="molecule type" value="Genomic_DNA"/>
</dbReference>
<sequence>MSPTQLSEIIFIGGEAGGVGKSKITKTLAEMHIQRGIPFSLWECDRTKPDVHQSYGKSSSGCNLAILSESPDMQDASNELFNAALTSRVIANLPANSLIPLKGWIANNNIIELCQEFGVTIYIWLVSDGTLNSQELTIKTMQIFRDNLKYVVVKNLGKTKNWDEFDNNPELNKLIQKYSVPVIELPEFFGDRIRQQMDAMCWTFGEALEHYKNDPINKRRIQTYLQKSWAAFDEAGVYQ</sequence>
<protein>
    <recommendedName>
        <fullName evidence="3">Mobilization protein</fullName>
    </recommendedName>
</protein>
<dbReference type="Proteomes" id="UP000667802">
    <property type="component" value="Unassembled WGS sequence"/>
</dbReference>
<name>A0AAP5IFX1_9CYAN</name>
<accession>A0AAP5IFX1</accession>
<evidence type="ECO:0008006" key="3">
    <source>
        <dbReference type="Google" id="ProtNLM"/>
    </source>
</evidence>
<evidence type="ECO:0000313" key="1">
    <source>
        <dbReference type="EMBL" id="MDR9898933.1"/>
    </source>
</evidence>
<comment type="caution">
    <text evidence="1">The sequence shown here is derived from an EMBL/GenBank/DDBJ whole genome shotgun (WGS) entry which is preliminary data.</text>
</comment>
<dbReference type="SUPFAM" id="SSF52540">
    <property type="entry name" value="P-loop containing nucleoside triphosphate hydrolases"/>
    <property type="match status" value="1"/>
</dbReference>
<gene>
    <name evidence="1" type="ORF">G7B40_030900</name>
</gene>
<evidence type="ECO:0000313" key="2">
    <source>
        <dbReference type="Proteomes" id="UP000667802"/>
    </source>
</evidence>
<dbReference type="InterPro" id="IPR027417">
    <property type="entry name" value="P-loop_NTPase"/>
</dbReference>
<dbReference type="AlphaFoldDB" id="A0AAP5IFX1"/>
<organism evidence="1 2">
    <name type="scientific">Aetokthonos hydrillicola Thurmond2011</name>
    <dbReference type="NCBI Taxonomy" id="2712845"/>
    <lineage>
        <taxon>Bacteria</taxon>
        <taxon>Bacillati</taxon>
        <taxon>Cyanobacteriota</taxon>
        <taxon>Cyanophyceae</taxon>
        <taxon>Nostocales</taxon>
        <taxon>Hapalosiphonaceae</taxon>
        <taxon>Aetokthonos</taxon>
    </lineage>
</organism>
<proteinExistence type="predicted"/>
<dbReference type="RefSeq" id="WP_208353989.1">
    <property type="nucleotide sequence ID" value="NZ_JAALHA020000021.1"/>
</dbReference>
<keyword evidence="2" id="KW-1185">Reference proteome</keyword>
<reference evidence="2" key="1">
    <citation type="journal article" date="2021" name="Science">
        <title>Hunting the eagle killer: A cyanobacterial neurotoxin causes vacuolar myelinopathy.</title>
        <authorList>
            <person name="Breinlinger S."/>
            <person name="Phillips T.J."/>
            <person name="Haram B.N."/>
            <person name="Mares J."/>
            <person name="Martinez Yerena J.A."/>
            <person name="Hrouzek P."/>
            <person name="Sobotka R."/>
            <person name="Henderson W.M."/>
            <person name="Schmieder P."/>
            <person name="Williams S.M."/>
            <person name="Lauderdale J.D."/>
            <person name="Wilde H.D."/>
            <person name="Gerrin W."/>
            <person name="Kust A."/>
            <person name="Washington J.W."/>
            <person name="Wagner C."/>
            <person name="Geier B."/>
            <person name="Liebeke M."/>
            <person name="Enke H."/>
            <person name="Niedermeyer T.H.J."/>
            <person name="Wilde S.B."/>
        </authorList>
    </citation>
    <scope>NUCLEOTIDE SEQUENCE [LARGE SCALE GENOMIC DNA]</scope>
    <source>
        <strain evidence="2">Thurmond2011</strain>
    </source>
</reference>